<keyword evidence="4" id="KW-1185">Reference proteome</keyword>
<name>A0A7W9W735_ARMRO</name>
<dbReference type="SUPFAM" id="SSF54523">
    <property type="entry name" value="Pili subunits"/>
    <property type="match status" value="1"/>
</dbReference>
<dbReference type="RefSeq" id="WP_184194687.1">
    <property type="nucleotide sequence ID" value="NZ_JACHGW010000002.1"/>
</dbReference>
<comment type="caution">
    <text evidence="3">The sequence shown here is derived from an EMBL/GenBank/DDBJ whole genome shotgun (WGS) entry which is preliminary data.</text>
</comment>
<dbReference type="Pfam" id="PF07596">
    <property type="entry name" value="SBP_bac_10"/>
    <property type="match status" value="1"/>
</dbReference>
<keyword evidence="1" id="KW-0812">Transmembrane</keyword>
<gene>
    <name evidence="3" type="ORF">HNQ39_001983</name>
</gene>
<protein>
    <submittedName>
        <fullName evidence="3">Prepilin-type N-terminal cleavage/methylation domain-containing protein/prepilin-type processing-associated H-X9-DG protein</fullName>
    </submittedName>
</protein>
<dbReference type="AlphaFoldDB" id="A0A7W9W735"/>
<evidence type="ECO:0000259" key="2">
    <source>
        <dbReference type="Pfam" id="PF07596"/>
    </source>
</evidence>
<dbReference type="Gene3D" id="3.30.700.10">
    <property type="entry name" value="Glycoprotein, Type 4 Pilin"/>
    <property type="match status" value="1"/>
</dbReference>
<keyword evidence="1" id="KW-0472">Membrane</keyword>
<sequence>MSINLRKQGFTLIELLVVIAIIAILAAILFPVFAQAREKARQTSCLSNLKQMGLGFMMYAQDYDETMPAAFILASPTGTVGINGGGRAEIPYEHQILPYIKNDQIFGCPSDAQPRPARGIGEFYDGAYATRRPLVKRSYGYVGQICTKEAAARGQWDDPNTGMSAWGQGKSLAAFDSPADTIALVEAYGRNENGEAETFYVGTPWGSLFTGCDMWKLAGRVKPSAAAIDNSTECTGDFTHPQKLPMPGHSKMGNYAFADGHAKAMNYGAVRQNDWRLFKLVKPTATFTP</sequence>
<dbReference type="NCBIfam" id="TIGR02532">
    <property type="entry name" value="IV_pilin_GFxxxE"/>
    <property type="match status" value="1"/>
</dbReference>
<dbReference type="Proteomes" id="UP000520814">
    <property type="component" value="Unassembled WGS sequence"/>
</dbReference>
<dbReference type="Pfam" id="PF07963">
    <property type="entry name" value="N_methyl"/>
    <property type="match status" value="1"/>
</dbReference>
<feature type="domain" description="DUF1559" evidence="2">
    <location>
        <begin position="35"/>
        <end position="103"/>
    </location>
</feature>
<proteinExistence type="predicted"/>
<dbReference type="EMBL" id="JACHGW010000002">
    <property type="protein sequence ID" value="MBB6050192.1"/>
    <property type="molecule type" value="Genomic_DNA"/>
</dbReference>
<evidence type="ECO:0000313" key="4">
    <source>
        <dbReference type="Proteomes" id="UP000520814"/>
    </source>
</evidence>
<dbReference type="InterPro" id="IPR011453">
    <property type="entry name" value="DUF1559"/>
</dbReference>
<evidence type="ECO:0000313" key="3">
    <source>
        <dbReference type="EMBL" id="MBB6050192.1"/>
    </source>
</evidence>
<dbReference type="InterPro" id="IPR012902">
    <property type="entry name" value="N_methyl_site"/>
</dbReference>
<accession>A0A7W9W735</accession>
<dbReference type="PROSITE" id="PS00409">
    <property type="entry name" value="PROKAR_NTER_METHYL"/>
    <property type="match status" value="1"/>
</dbReference>
<evidence type="ECO:0000256" key="1">
    <source>
        <dbReference type="SAM" id="Phobius"/>
    </source>
</evidence>
<dbReference type="PANTHER" id="PTHR30093">
    <property type="entry name" value="GENERAL SECRETION PATHWAY PROTEIN G"/>
    <property type="match status" value="1"/>
</dbReference>
<organism evidence="3 4">
    <name type="scientific">Armatimonas rosea</name>
    <dbReference type="NCBI Taxonomy" id="685828"/>
    <lineage>
        <taxon>Bacteria</taxon>
        <taxon>Bacillati</taxon>
        <taxon>Armatimonadota</taxon>
        <taxon>Armatimonadia</taxon>
        <taxon>Armatimonadales</taxon>
        <taxon>Armatimonadaceae</taxon>
        <taxon>Armatimonas</taxon>
    </lineage>
</organism>
<reference evidence="3 4" key="1">
    <citation type="submission" date="2020-08" db="EMBL/GenBank/DDBJ databases">
        <title>Genomic Encyclopedia of Type Strains, Phase IV (KMG-IV): sequencing the most valuable type-strain genomes for metagenomic binning, comparative biology and taxonomic classification.</title>
        <authorList>
            <person name="Goeker M."/>
        </authorList>
    </citation>
    <scope>NUCLEOTIDE SEQUENCE [LARGE SCALE GENOMIC DNA]</scope>
    <source>
        <strain evidence="3 4">DSM 23562</strain>
    </source>
</reference>
<keyword evidence="1" id="KW-1133">Transmembrane helix</keyword>
<feature type="transmembrane region" description="Helical" evidence="1">
    <location>
        <begin position="12"/>
        <end position="34"/>
    </location>
</feature>
<dbReference type="InterPro" id="IPR045584">
    <property type="entry name" value="Pilin-like"/>
</dbReference>